<feature type="region of interest" description="Disordered" evidence="2">
    <location>
        <begin position="423"/>
        <end position="448"/>
    </location>
</feature>
<feature type="coiled-coil region" evidence="1">
    <location>
        <begin position="335"/>
        <end position="419"/>
    </location>
</feature>
<comment type="caution">
    <text evidence="4">The sequence shown here is derived from an EMBL/GenBank/DDBJ whole genome shotgun (WGS) entry which is preliminary data.</text>
</comment>
<dbReference type="Gene3D" id="3.10.20.90">
    <property type="entry name" value="Phosphatidylinositol 3-kinase Catalytic Subunit, Chain A, domain 1"/>
    <property type="match status" value="1"/>
</dbReference>
<dbReference type="EMBL" id="JAERUA010000012">
    <property type="protein sequence ID" value="KAI1892662.1"/>
    <property type="molecule type" value="Genomic_DNA"/>
</dbReference>
<evidence type="ECO:0000313" key="4">
    <source>
        <dbReference type="EMBL" id="KAI1892662.1"/>
    </source>
</evidence>
<evidence type="ECO:0000256" key="2">
    <source>
        <dbReference type="SAM" id="MobiDB-lite"/>
    </source>
</evidence>
<dbReference type="AlphaFoldDB" id="A0A8T3D999"/>
<keyword evidence="5" id="KW-1185">Reference proteome</keyword>
<dbReference type="PANTHER" id="PTHR15286:SF16">
    <property type="entry name" value="RAS ASSOCIATION DOMAIN-CONTAINING PROTEIN 8"/>
    <property type="match status" value="1"/>
</dbReference>
<feature type="compositionally biased region" description="Basic and acidic residues" evidence="2">
    <location>
        <begin position="276"/>
        <end position="305"/>
    </location>
</feature>
<dbReference type="InterPro" id="IPR029071">
    <property type="entry name" value="Ubiquitin-like_domsf"/>
</dbReference>
<dbReference type="Proteomes" id="UP000829720">
    <property type="component" value="Unassembled WGS sequence"/>
</dbReference>
<keyword evidence="1" id="KW-0175">Coiled coil</keyword>
<evidence type="ECO:0000259" key="3">
    <source>
        <dbReference type="Pfam" id="PF21712"/>
    </source>
</evidence>
<feature type="compositionally biased region" description="Basic and acidic residues" evidence="2">
    <location>
        <begin position="426"/>
        <end position="442"/>
    </location>
</feature>
<sequence>MKSKTRTSGRPENFLPRARMELKVSVEGVQRIVCGVTDKTTCQEVVIALAQALGRTGRYTLKEKFKEFERNVTPDERLLESLAKYGQQSREVQLMLLHNGPSHGAAGVDELMGGSQQACAQLRRPDVATRVRRGSGSCGKHRQSLPPLSRLRLHKEPPQIAEAKKPKRKSLTLVEEAFGWLENLSRSGKPQRGREREKSKEVDKRKGSTFSCQKTPDSSQAVSEDCCSPGCMQGTGCHRKTAVSMHQKRTSVLTEPGHSKAPDMERDGVNNDNEEKDANKKADIKKDHDLNAGMDKAEGKLDPYSKRYKSTSSPPTPKTEEEKLRMLLMHQQACLHELQLQLDSTDIQIQKLEERQKAWQKQEVPSQLTEEEEEAEELEYWENELRAEEGYERDLQEQFLEMKKKAAECKAKLEEYKRRMQGLDPTKGRISPEAEPLAHKGQDSSTGTLKPVAHPWTNPHTNTLCAAAPQDGVLQQSSPLTQNSTKGQMSPNPVQVSPYCITDPQVRGAGQHWEQWPHRTHAQTHSGTRSTPSVVHRAEITIQLSSTRV</sequence>
<feature type="region of interest" description="Disordered" evidence="2">
    <location>
        <begin position="247"/>
        <end position="319"/>
    </location>
</feature>
<feature type="domain" description="Ras association" evidence="3">
    <location>
        <begin position="35"/>
        <end position="97"/>
    </location>
</feature>
<name>A0A8T3D999_9TELE</name>
<feature type="compositionally biased region" description="Polar residues" evidence="2">
    <location>
        <begin position="208"/>
        <end position="222"/>
    </location>
</feature>
<dbReference type="SUPFAM" id="SSF54236">
    <property type="entry name" value="Ubiquitin-like"/>
    <property type="match status" value="1"/>
</dbReference>
<feature type="region of interest" description="Disordered" evidence="2">
    <location>
        <begin position="185"/>
        <end position="226"/>
    </location>
</feature>
<accession>A0A8T3D999</accession>
<feature type="compositionally biased region" description="Basic and acidic residues" evidence="2">
    <location>
        <begin position="192"/>
        <end position="206"/>
    </location>
</feature>
<protein>
    <recommendedName>
        <fullName evidence="3">Ras association domain-containing protein</fullName>
    </recommendedName>
</protein>
<feature type="region of interest" description="Disordered" evidence="2">
    <location>
        <begin position="131"/>
        <end position="168"/>
    </location>
</feature>
<reference evidence="4" key="1">
    <citation type="submission" date="2021-01" db="EMBL/GenBank/DDBJ databases">
        <authorList>
            <person name="Zahm M."/>
            <person name="Roques C."/>
            <person name="Cabau C."/>
            <person name="Klopp C."/>
            <person name="Donnadieu C."/>
            <person name="Jouanno E."/>
            <person name="Lampietro C."/>
            <person name="Louis A."/>
            <person name="Herpin A."/>
            <person name="Echchiki A."/>
            <person name="Berthelot C."/>
            <person name="Parey E."/>
            <person name="Roest-Crollius H."/>
            <person name="Braasch I."/>
            <person name="Postlethwait J."/>
            <person name="Bobe J."/>
            <person name="Montfort J."/>
            <person name="Bouchez O."/>
            <person name="Begum T."/>
            <person name="Mejri S."/>
            <person name="Adams A."/>
            <person name="Chen W.-J."/>
            <person name="Guiguen Y."/>
        </authorList>
    </citation>
    <scope>NUCLEOTIDE SEQUENCE</scope>
    <source>
        <tissue evidence="4">Blood</tissue>
    </source>
</reference>
<feature type="compositionally biased region" description="Basic and acidic residues" evidence="2">
    <location>
        <begin position="257"/>
        <end position="269"/>
    </location>
</feature>
<evidence type="ECO:0000256" key="1">
    <source>
        <dbReference type="SAM" id="Coils"/>
    </source>
</evidence>
<proteinExistence type="predicted"/>
<dbReference type="InterPro" id="IPR048945">
    <property type="entry name" value="RASSF8/10_RA"/>
</dbReference>
<dbReference type="OrthoDB" id="10051571at2759"/>
<dbReference type="PANTHER" id="PTHR15286">
    <property type="entry name" value="RAS-ASSOCIATING DOMAIN CONTAINING PROTEIN"/>
    <property type="match status" value="1"/>
</dbReference>
<gene>
    <name evidence="4" type="ORF">AGOR_G00135870</name>
</gene>
<organism evidence="4 5">
    <name type="scientific">Albula goreensis</name>
    <dbReference type="NCBI Taxonomy" id="1534307"/>
    <lineage>
        <taxon>Eukaryota</taxon>
        <taxon>Metazoa</taxon>
        <taxon>Chordata</taxon>
        <taxon>Craniata</taxon>
        <taxon>Vertebrata</taxon>
        <taxon>Euteleostomi</taxon>
        <taxon>Actinopterygii</taxon>
        <taxon>Neopterygii</taxon>
        <taxon>Teleostei</taxon>
        <taxon>Albuliformes</taxon>
        <taxon>Albulidae</taxon>
        <taxon>Albula</taxon>
    </lineage>
</organism>
<evidence type="ECO:0000313" key="5">
    <source>
        <dbReference type="Proteomes" id="UP000829720"/>
    </source>
</evidence>
<dbReference type="Pfam" id="PF21712">
    <property type="entry name" value="RASSF8-10_RA"/>
    <property type="match status" value="1"/>
</dbReference>
<dbReference type="InterPro" id="IPR033593">
    <property type="entry name" value="N-RASSF"/>
</dbReference>